<dbReference type="Proteomes" id="UP001458880">
    <property type="component" value="Unassembled WGS sequence"/>
</dbReference>
<organism evidence="1 2">
    <name type="scientific">Popillia japonica</name>
    <name type="common">Japanese beetle</name>
    <dbReference type="NCBI Taxonomy" id="7064"/>
    <lineage>
        <taxon>Eukaryota</taxon>
        <taxon>Metazoa</taxon>
        <taxon>Ecdysozoa</taxon>
        <taxon>Arthropoda</taxon>
        <taxon>Hexapoda</taxon>
        <taxon>Insecta</taxon>
        <taxon>Pterygota</taxon>
        <taxon>Neoptera</taxon>
        <taxon>Endopterygota</taxon>
        <taxon>Coleoptera</taxon>
        <taxon>Polyphaga</taxon>
        <taxon>Scarabaeiformia</taxon>
        <taxon>Scarabaeidae</taxon>
        <taxon>Rutelinae</taxon>
        <taxon>Popillia</taxon>
    </lineage>
</organism>
<accession>A0AAW1NGV7</accession>
<gene>
    <name evidence="1" type="ORF">QE152_g5</name>
</gene>
<reference evidence="1 2" key="1">
    <citation type="journal article" date="2024" name="BMC Genomics">
        <title>De novo assembly and annotation of Popillia japonica's genome with initial clues to its potential as an invasive pest.</title>
        <authorList>
            <person name="Cucini C."/>
            <person name="Boschi S."/>
            <person name="Funari R."/>
            <person name="Cardaioli E."/>
            <person name="Iannotti N."/>
            <person name="Marturano G."/>
            <person name="Paoli F."/>
            <person name="Bruttini M."/>
            <person name="Carapelli A."/>
            <person name="Frati F."/>
            <person name="Nardi F."/>
        </authorList>
    </citation>
    <scope>NUCLEOTIDE SEQUENCE [LARGE SCALE GENOMIC DNA]</scope>
    <source>
        <strain evidence="1">DMR45628</strain>
    </source>
</reference>
<evidence type="ECO:0000313" key="2">
    <source>
        <dbReference type="Proteomes" id="UP001458880"/>
    </source>
</evidence>
<comment type="caution">
    <text evidence="1">The sequence shown here is derived from an EMBL/GenBank/DDBJ whole genome shotgun (WGS) entry which is preliminary data.</text>
</comment>
<protein>
    <submittedName>
        <fullName evidence="1">Uncharacterized protein</fullName>
    </submittedName>
</protein>
<keyword evidence="2" id="KW-1185">Reference proteome</keyword>
<evidence type="ECO:0000313" key="1">
    <source>
        <dbReference type="EMBL" id="KAK9759189.1"/>
    </source>
</evidence>
<proteinExistence type="predicted"/>
<sequence>MVPTMMMTKKKDVNKKQQWNKFMQDGDEDKETVRNVYVCLIVFMKLLNQSRTDSVNKVHIGFLPNYDQHHRPHNLSLSMSRLKGRFPLSIRKDEKEEEHLENFAPSC</sequence>
<dbReference type="AlphaFoldDB" id="A0AAW1NGV7"/>
<name>A0AAW1NGV7_POPJA</name>
<dbReference type="EMBL" id="JASPKY010000001">
    <property type="protein sequence ID" value="KAK9759189.1"/>
    <property type="molecule type" value="Genomic_DNA"/>
</dbReference>